<keyword evidence="2" id="KW-1185">Reference proteome</keyword>
<dbReference type="Proteomes" id="UP000290365">
    <property type="component" value="Chromosome"/>
</dbReference>
<dbReference type="RefSeq" id="WP_129892674.1">
    <property type="nucleotide sequence ID" value="NZ_CP035758.1"/>
</dbReference>
<gene>
    <name evidence="1" type="ORF">EPA93_38835</name>
</gene>
<organism evidence="1 2">
    <name type="scientific">Ktedonosporobacter rubrisoli</name>
    <dbReference type="NCBI Taxonomy" id="2509675"/>
    <lineage>
        <taxon>Bacteria</taxon>
        <taxon>Bacillati</taxon>
        <taxon>Chloroflexota</taxon>
        <taxon>Ktedonobacteria</taxon>
        <taxon>Ktedonobacterales</taxon>
        <taxon>Ktedonosporobacteraceae</taxon>
        <taxon>Ktedonosporobacter</taxon>
    </lineage>
</organism>
<dbReference type="KEGG" id="kbs:EPA93_38835"/>
<reference evidence="1 2" key="1">
    <citation type="submission" date="2019-01" db="EMBL/GenBank/DDBJ databases">
        <title>Ktedonosporobacter rubrisoli SCAWS-G2.</title>
        <authorList>
            <person name="Huang Y."/>
            <person name="Yan B."/>
        </authorList>
    </citation>
    <scope>NUCLEOTIDE SEQUENCE [LARGE SCALE GENOMIC DNA]</scope>
    <source>
        <strain evidence="1 2">SCAWS-G2</strain>
    </source>
</reference>
<evidence type="ECO:0000313" key="1">
    <source>
        <dbReference type="EMBL" id="QBD81613.1"/>
    </source>
</evidence>
<proteinExistence type="predicted"/>
<protein>
    <submittedName>
        <fullName evidence="1">Uncharacterized protein</fullName>
    </submittedName>
</protein>
<dbReference type="AlphaFoldDB" id="A0A4P6K1A1"/>
<dbReference type="EMBL" id="CP035758">
    <property type="protein sequence ID" value="QBD81613.1"/>
    <property type="molecule type" value="Genomic_DNA"/>
</dbReference>
<name>A0A4P6K1A1_KTERU</name>
<accession>A0A4P6K1A1</accession>
<sequence length="85" mass="9922">MSALNEKIATAQAPTIPEILMVIRELNQAHQAYALTLPAELRLQIARQFHTHYLWLLRQRVNFGFDRAQQGYFLYLPAIKQEDNL</sequence>
<evidence type="ECO:0000313" key="2">
    <source>
        <dbReference type="Proteomes" id="UP000290365"/>
    </source>
</evidence>